<dbReference type="AlphaFoldDB" id="A0A1Z5IWL7"/>
<keyword evidence="1" id="KW-0472">Membrane</keyword>
<name>A0A1Z5IWL7_9LACO</name>
<proteinExistence type="predicted"/>
<accession>A0A1Z5IWL7</accession>
<evidence type="ECO:0000313" key="2">
    <source>
        <dbReference type="EMBL" id="GAX06076.1"/>
    </source>
</evidence>
<sequence length="75" mass="8726">MKPSKVFLKPFDSWSNALDILGGIGIVLLILDWYFPSFWLTSVLVLDGFVETIGIIVLIILNEKKKRRLRRHEKQ</sequence>
<dbReference type="Proteomes" id="UP000198414">
    <property type="component" value="Unassembled WGS sequence"/>
</dbReference>
<organism evidence="2 3">
    <name type="scientific">Secundilactobacillus pentosiphilus</name>
    <dbReference type="NCBI Taxonomy" id="1714682"/>
    <lineage>
        <taxon>Bacteria</taxon>
        <taxon>Bacillati</taxon>
        <taxon>Bacillota</taxon>
        <taxon>Bacilli</taxon>
        <taxon>Lactobacillales</taxon>
        <taxon>Lactobacillaceae</taxon>
        <taxon>Secundilactobacillus</taxon>
    </lineage>
</organism>
<reference evidence="2 3" key="1">
    <citation type="submission" date="2015-11" db="EMBL/GenBank/DDBJ databases">
        <title>Draft genome sequences of new species of the genus Lactobacillus isolated from orchardgrass silage.</title>
        <authorList>
            <person name="Tohno M."/>
            <person name="Tanizawa Y."/>
            <person name="Arita M."/>
        </authorList>
    </citation>
    <scope>NUCLEOTIDE SEQUENCE [LARGE SCALE GENOMIC DNA]</scope>
    <source>
        <strain evidence="2 3">IWT25</strain>
    </source>
</reference>
<evidence type="ECO:0000313" key="3">
    <source>
        <dbReference type="Proteomes" id="UP000198414"/>
    </source>
</evidence>
<feature type="transmembrane region" description="Helical" evidence="1">
    <location>
        <begin position="12"/>
        <end position="31"/>
    </location>
</feature>
<dbReference type="EMBL" id="BCMI01000011">
    <property type="protein sequence ID" value="GAX06076.1"/>
    <property type="molecule type" value="Genomic_DNA"/>
</dbReference>
<evidence type="ECO:0000256" key="1">
    <source>
        <dbReference type="SAM" id="Phobius"/>
    </source>
</evidence>
<comment type="caution">
    <text evidence="2">The sequence shown here is derived from an EMBL/GenBank/DDBJ whole genome shotgun (WGS) entry which is preliminary data.</text>
</comment>
<keyword evidence="1" id="KW-1133">Transmembrane helix</keyword>
<feature type="transmembrane region" description="Helical" evidence="1">
    <location>
        <begin position="37"/>
        <end position="61"/>
    </location>
</feature>
<gene>
    <name evidence="2" type="ORF">IWT25_01401</name>
</gene>
<keyword evidence="1" id="KW-0812">Transmembrane</keyword>
<protein>
    <submittedName>
        <fullName evidence="2">Uncharacterized protein</fullName>
    </submittedName>
</protein>